<reference evidence="1 2" key="1">
    <citation type="submission" date="2016-12" db="EMBL/GenBank/DDBJ databases">
        <title>The genomes of Aspergillus section Nigri reveals drivers in fungal speciation.</title>
        <authorList>
            <consortium name="DOE Joint Genome Institute"/>
            <person name="Vesth T.C."/>
            <person name="Nybo J."/>
            <person name="Theobald S."/>
            <person name="Brandl J."/>
            <person name="Frisvad J.C."/>
            <person name="Nielsen K.F."/>
            <person name="Lyhne E.K."/>
            <person name="Kogle M.E."/>
            <person name="Kuo A."/>
            <person name="Riley R."/>
            <person name="Clum A."/>
            <person name="Nolan M."/>
            <person name="Lipzen A."/>
            <person name="Salamov A."/>
            <person name="Henrissat B."/>
            <person name="Wiebenga A."/>
            <person name="De Vries R.P."/>
            <person name="Grigoriev I.V."/>
            <person name="Mortensen U.H."/>
            <person name="Andersen M.R."/>
            <person name="Baker S.E."/>
        </authorList>
    </citation>
    <scope>NUCLEOTIDE SEQUENCE [LARGE SCALE GENOMIC DNA]</scope>
    <source>
        <strain evidence="1 2">CBS 115572</strain>
    </source>
</reference>
<protein>
    <submittedName>
        <fullName evidence="1">Uncharacterized protein</fullName>
    </submittedName>
</protein>
<comment type="caution">
    <text evidence="1">The sequence shown here is derived from an EMBL/GenBank/DDBJ whole genome shotgun (WGS) entry which is preliminary data.</text>
</comment>
<feature type="non-terminal residue" evidence="1">
    <location>
        <position position="278"/>
    </location>
</feature>
<evidence type="ECO:0000313" key="1">
    <source>
        <dbReference type="EMBL" id="PWY80778.1"/>
    </source>
</evidence>
<accession>A0A317W6Z2</accession>
<dbReference type="Proteomes" id="UP000246702">
    <property type="component" value="Unassembled WGS sequence"/>
</dbReference>
<dbReference type="EMBL" id="MSFK01000021">
    <property type="protein sequence ID" value="PWY80778.1"/>
    <property type="molecule type" value="Genomic_DNA"/>
</dbReference>
<feature type="non-terminal residue" evidence="1">
    <location>
        <position position="1"/>
    </location>
</feature>
<evidence type="ECO:0000313" key="2">
    <source>
        <dbReference type="Proteomes" id="UP000246702"/>
    </source>
</evidence>
<dbReference type="RefSeq" id="XP_025465380.1">
    <property type="nucleotide sequence ID" value="XM_025607517.1"/>
</dbReference>
<dbReference type="GeneID" id="37109660"/>
<dbReference type="OrthoDB" id="4503779at2759"/>
<name>A0A317W6Z2_9EURO</name>
<sequence>TPSPPTERTYPTWFFFQRIKRWTNEQLDALNISFHEEIPPNTLISNNYNPTRKDREAYANLLKAFTEPTELDISEYNPTSTMMRNNKLQNTFHLLSMMWDIAVKGEAMPFTTDLLLDQLGRPLEVFSENFLIDTEPIPFHLRKFNMNGKLHCNGGIYHLSDDKRNLPLVVFAKKHRPFHLRPPTTTQKHEISHVLLPITMDYDHGLRRPNYTGFCICVYGTEYQITRADASRTYFEDLCHGRPTNEKLVVNQTVVYDLMWKEDRRAFLEVFVGMCSFL</sequence>
<organism evidence="1 2">
    <name type="scientific">Aspergillus sclerotioniger CBS 115572</name>
    <dbReference type="NCBI Taxonomy" id="1450535"/>
    <lineage>
        <taxon>Eukaryota</taxon>
        <taxon>Fungi</taxon>
        <taxon>Dikarya</taxon>
        <taxon>Ascomycota</taxon>
        <taxon>Pezizomycotina</taxon>
        <taxon>Eurotiomycetes</taxon>
        <taxon>Eurotiomycetidae</taxon>
        <taxon>Eurotiales</taxon>
        <taxon>Aspergillaceae</taxon>
        <taxon>Aspergillus</taxon>
        <taxon>Aspergillus subgen. Circumdati</taxon>
    </lineage>
</organism>
<dbReference type="AlphaFoldDB" id="A0A317W6Z2"/>
<keyword evidence="2" id="KW-1185">Reference proteome</keyword>
<gene>
    <name evidence="1" type="ORF">BO94DRAFT_444261</name>
</gene>
<proteinExistence type="predicted"/>